<reference evidence="1 2" key="1">
    <citation type="submission" date="2020-02" db="EMBL/GenBank/DDBJ databases">
        <title>Draft genome sequence of Haematococcus lacustris strain NIES-144.</title>
        <authorList>
            <person name="Morimoto D."/>
            <person name="Nakagawa S."/>
            <person name="Yoshida T."/>
            <person name="Sawayama S."/>
        </authorList>
    </citation>
    <scope>NUCLEOTIDE SEQUENCE [LARGE SCALE GENOMIC DNA]</scope>
    <source>
        <strain evidence="1 2">NIES-144</strain>
    </source>
</reference>
<proteinExistence type="predicted"/>
<name>A0A699YPM2_HAELA</name>
<evidence type="ECO:0000313" key="2">
    <source>
        <dbReference type="Proteomes" id="UP000485058"/>
    </source>
</evidence>
<dbReference type="EMBL" id="BLLF01000257">
    <property type="protein sequence ID" value="GFH09728.1"/>
    <property type="molecule type" value="Genomic_DNA"/>
</dbReference>
<feature type="non-terminal residue" evidence="1">
    <location>
        <position position="381"/>
    </location>
</feature>
<feature type="non-terminal residue" evidence="1">
    <location>
        <position position="1"/>
    </location>
</feature>
<keyword evidence="2" id="KW-1185">Reference proteome</keyword>
<gene>
    <name evidence="1" type="ORF">HaLaN_04923</name>
</gene>
<sequence length="381" mass="41812">MQAADYLRRGSQKLQAWTQLVPKQLAACTNTLYGWREEVELLRGSVLMTTAQQLLAGDDIASMDDYKVLASQLTGRCSQYLPASHFFQVLGTLYLVSNLAQHITTFAMAGMIPFKKDGKDISFLSCLEGPQRAPSNPYMLGVWQAVMQQLEPGKLMQQQALQPFCLIPPSAINSLLRLGLRALASEHGGSSSSGGGAVGAAGAAGILEGGAVGERQDSFVAMLFNGGPHIVGRYDSFWRASLLYAVAKRHPEAEAGLVKQALERLLSSYNALSTKAMLMPLEALLVVLEPHLCPASPTTATAPLPEELPIQQWLEMANWINLMRPSINLMYRRDDGSRVSAWKSWGTRQWTLLFSLWINCPPFKTLFLNCLVEELALLRAT</sequence>
<protein>
    <submittedName>
        <fullName evidence="1">Uncharacterized protein</fullName>
    </submittedName>
</protein>
<accession>A0A699YPM2</accession>
<dbReference type="AlphaFoldDB" id="A0A699YPM2"/>
<dbReference type="Proteomes" id="UP000485058">
    <property type="component" value="Unassembled WGS sequence"/>
</dbReference>
<organism evidence="1 2">
    <name type="scientific">Haematococcus lacustris</name>
    <name type="common">Green alga</name>
    <name type="synonym">Haematococcus pluvialis</name>
    <dbReference type="NCBI Taxonomy" id="44745"/>
    <lineage>
        <taxon>Eukaryota</taxon>
        <taxon>Viridiplantae</taxon>
        <taxon>Chlorophyta</taxon>
        <taxon>core chlorophytes</taxon>
        <taxon>Chlorophyceae</taxon>
        <taxon>CS clade</taxon>
        <taxon>Chlamydomonadales</taxon>
        <taxon>Haematococcaceae</taxon>
        <taxon>Haematococcus</taxon>
    </lineage>
</organism>
<evidence type="ECO:0000313" key="1">
    <source>
        <dbReference type="EMBL" id="GFH09728.1"/>
    </source>
</evidence>
<comment type="caution">
    <text evidence="1">The sequence shown here is derived from an EMBL/GenBank/DDBJ whole genome shotgun (WGS) entry which is preliminary data.</text>
</comment>